<feature type="domain" description="HTH cro/C1-type" evidence="2">
    <location>
        <begin position="23"/>
        <end position="70"/>
    </location>
</feature>
<dbReference type="PANTHER" id="PTHR36924">
    <property type="entry name" value="ANTITOXIN HIGA-1"/>
    <property type="match status" value="1"/>
</dbReference>
<dbReference type="Proteomes" id="UP000269289">
    <property type="component" value="Unassembled WGS sequence"/>
</dbReference>
<gene>
    <name evidence="3" type="primary">higA</name>
    <name evidence="3" type="ORF">EBM89_01340</name>
</gene>
<dbReference type="AlphaFoldDB" id="A0A3M2JTR4"/>
<dbReference type="SMART" id="SM00530">
    <property type="entry name" value="HTH_XRE"/>
    <property type="match status" value="1"/>
</dbReference>
<evidence type="ECO:0000259" key="2">
    <source>
        <dbReference type="PROSITE" id="PS50943"/>
    </source>
</evidence>
<comment type="caution">
    <text evidence="3">The sequence shown here is derived from an EMBL/GenBank/DDBJ whole genome shotgun (WGS) entry which is preliminary data.</text>
</comment>
<organism evidence="3 4">
    <name type="scientific">Cellulomonas triticagri</name>
    <dbReference type="NCBI Taxonomy" id="2483352"/>
    <lineage>
        <taxon>Bacteria</taxon>
        <taxon>Bacillati</taxon>
        <taxon>Actinomycetota</taxon>
        <taxon>Actinomycetes</taxon>
        <taxon>Micrococcales</taxon>
        <taxon>Cellulomonadaceae</taxon>
        <taxon>Cellulomonas</taxon>
    </lineage>
</organism>
<evidence type="ECO:0000313" key="4">
    <source>
        <dbReference type="Proteomes" id="UP000269289"/>
    </source>
</evidence>
<dbReference type="InterPro" id="IPR001387">
    <property type="entry name" value="Cro/C1-type_HTH"/>
</dbReference>
<keyword evidence="1" id="KW-0238">DNA-binding</keyword>
<dbReference type="NCBIfam" id="TIGR02607">
    <property type="entry name" value="antidote_HigA"/>
    <property type="match status" value="1"/>
</dbReference>
<proteinExistence type="predicted"/>
<evidence type="ECO:0000256" key="1">
    <source>
        <dbReference type="ARBA" id="ARBA00023125"/>
    </source>
</evidence>
<evidence type="ECO:0000313" key="3">
    <source>
        <dbReference type="EMBL" id="RMI14135.1"/>
    </source>
</evidence>
<accession>A0A3M2JTR4</accession>
<dbReference type="CDD" id="cd00093">
    <property type="entry name" value="HTH_XRE"/>
    <property type="match status" value="1"/>
</dbReference>
<name>A0A3M2JTR4_9CELL</name>
<dbReference type="SUPFAM" id="SSF47413">
    <property type="entry name" value="lambda repressor-like DNA-binding domains"/>
    <property type="match status" value="1"/>
</dbReference>
<reference evidence="3 4" key="1">
    <citation type="submission" date="2018-10" db="EMBL/GenBank/DDBJ databases">
        <title>Isolation, diversity and antifungal activity of actinobacteria from wheat.</title>
        <authorList>
            <person name="Han C."/>
        </authorList>
    </citation>
    <scope>NUCLEOTIDE SEQUENCE [LARGE SCALE GENOMIC DNA]</scope>
    <source>
        <strain evidence="3 4">NEAU-YY56</strain>
    </source>
</reference>
<dbReference type="EMBL" id="RFFI01000004">
    <property type="protein sequence ID" value="RMI14135.1"/>
    <property type="molecule type" value="Genomic_DNA"/>
</dbReference>
<protein>
    <submittedName>
        <fullName evidence="3">Addiction module antidote protein, HigA family</fullName>
    </submittedName>
</protein>
<dbReference type="GO" id="GO:0003677">
    <property type="term" value="F:DNA binding"/>
    <property type="evidence" value="ECO:0007669"/>
    <property type="project" value="UniProtKB-KW"/>
</dbReference>
<dbReference type="Gene3D" id="1.10.260.40">
    <property type="entry name" value="lambda repressor-like DNA-binding domains"/>
    <property type="match status" value="1"/>
</dbReference>
<keyword evidence="4" id="KW-1185">Reference proteome</keyword>
<dbReference type="RefSeq" id="WP_122147664.1">
    <property type="nucleotide sequence ID" value="NZ_RFFI01000004.1"/>
</dbReference>
<sequence length="100" mass="10926">MDETLYPPVHPGEILRDEFLTPLGISAYRLAQATGLSQTHLGQILRGRRSITPHAALRLSKALGLSERYWLTAQNGYDIEVERSRDAAALAEVTVLVGAA</sequence>
<dbReference type="InterPro" id="IPR013430">
    <property type="entry name" value="Toxin_antidote_HigA"/>
</dbReference>
<dbReference type="InterPro" id="IPR010982">
    <property type="entry name" value="Lambda_DNA-bd_dom_sf"/>
</dbReference>
<dbReference type="OrthoDB" id="3174593at2"/>
<dbReference type="PROSITE" id="PS50943">
    <property type="entry name" value="HTH_CROC1"/>
    <property type="match status" value="1"/>
</dbReference>
<dbReference type="PANTHER" id="PTHR36924:SF1">
    <property type="entry name" value="ANTITOXIN HIGA-1"/>
    <property type="match status" value="1"/>
</dbReference>
<dbReference type="Pfam" id="PF01381">
    <property type="entry name" value="HTH_3"/>
    <property type="match status" value="1"/>
</dbReference>